<dbReference type="Proteomes" id="UP000596049">
    <property type="component" value="Chromosome"/>
</dbReference>
<evidence type="ECO:0000313" key="1">
    <source>
        <dbReference type="EMBL" id="QQP10816.1"/>
    </source>
</evidence>
<accession>A0ABX7ALM8</accession>
<evidence type="ECO:0000313" key="2">
    <source>
        <dbReference type="Proteomes" id="UP000596049"/>
    </source>
</evidence>
<proteinExistence type="predicted"/>
<dbReference type="RefSeq" id="WP_053595720.1">
    <property type="nucleotide sequence ID" value="NZ_CP067341.1"/>
</dbReference>
<organism evidence="1 2">
    <name type="scientific">Lysinibacillus agricola</name>
    <dbReference type="NCBI Taxonomy" id="2590012"/>
    <lineage>
        <taxon>Bacteria</taxon>
        <taxon>Bacillati</taxon>
        <taxon>Bacillota</taxon>
        <taxon>Bacilli</taxon>
        <taxon>Bacillales</taxon>
        <taxon>Bacillaceae</taxon>
        <taxon>Lysinibacillus</taxon>
    </lineage>
</organism>
<sequence length="99" mass="11408">MNHIVINKLEHVLTGSCGVIGTYSGYKDYHVGDIVEIKSSISGISLNVICEREGSYFPYGWRSASLKRLEEKQEMKKIYSYTHLNKKLINKCRHKLFIV</sequence>
<keyword evidence="2" id="KW-1185">Reference proteome</keyword>
<gene>
    <name evidence="1" type="ORF">FJQ98_16350</name>
</gene>
<reference evidence="1 2" key="1">
    <citation type="submission" date="2020-01" db="EMBL/GenBank/DDBJ databases">
        <authorList>
            <person name="Liu G."/>
            <person name="Liu B."/>
        </authorList>
    </citation>
    <scope>NUCLEOTIDE SEQUENCE [LARGE SCALE GENOMIC DNA]</scope>
    <source>
        <strain evidence="1 2">FJAT-51161</strain>
    </source>
</reference>
<protein>
    <recommendedName>
        <fullName evidence="3">DUF5348 domain-containing protein</fullName>
    </recommendedName>
</protein>
<dbReference type="EMBL" id="CP067341">
    <property type="protein sequence ID" value="QQP10816.1"/>
    <property type="molecule type" value="Genomic_DNA"/>
</dbReference>
<evidence type="ECO:0008006" key="3">
    <source>
        <dbReference type="Google" id="ProtNLM"/>
    </source>
</evidence>
<name>A0ABX7ALM8_9BACI</name>